<dbReference type="EMBL" id="CM000914">
    <property type="protein sequence ID" value="EFG03680.2"/>
    <property type="molecule type" value="Genomic_DNA"/>
</dbReference>
<accession>B5GUG8</accession>
<sequence>MPRLTEATGYGRVLSLCGELHPEHAKTFCTEQSPAHDGDHVHEYTGTTWPRRPEPGEQVEVGPECRMDACEFCPVDVTPRCDCRCHRPEQR</sequence>
<dbReference type="RefSeq" id="WP_003955477.1">
    <property type="nucleotide sequence ID" value="NZ_CM000914.1"/>
</dbReference>
<feature type="compositionally biased region" description="Basic and acidic residues" evidence="1">
    <location>
        <begin position="34"/>
        <end position="43"/>
    </location>
</feature>
<geneLocation type="plasmid" evidence="2 3">
    <name>pSCL4</name>
</geneLocation>
<dbReference type="OrthoDB" id="4246251at2"/>
<name>B5GUG8_STRCL</name>
<evidence type="ECO:0000256" key="1">
    <source>
        <dbReference type="SAM" id="MobiDB-lite"/>
    </source>
</evidence>
<dbReference type="GeneID" id="93733409"/>
<proteinExistence type="predicted"/>
<evidence type="ECO:0000313" key="3">
    <source>
        <dbReference type="Proteomes" id="UP000002357"/>
    </source>
</evidence>
<gene>
    <name evidence="2" type="ORF">SCLAV_p0189</name>
</gene>
<dbReference type="Proteomes" id="UP000002357">
    <property type="component" value="Plasmid pSCL4"/>
</dbReference>
<evidence type="ECO:0000313" key="2">
    <source>
        <dbReference type="EMBL" id="EFG03680.2"/>
    </source>
</evidence>
<reference evidence="2 3" key="1">
    <citation type="journal article" date="2010" name="Genome Biol. Evol.">
        <title>The sequence of a 1.8-mb bacterial linear plasmid reveals a rich evolutionary reservoir of secondary metabolic pathways.</title>
        <authorList>
            <person name="Medema M.H."/>
            <person name="Trefzer A."/>
            <person name="Kovalchuk A."/>
            <person name="van den Berg M."/>
            <person name="Mueller U."/>
            <person name="Heijne W."/>
            <person name="Wu L."/>
            <person name="Alam M.T."/>
            <person name="Ronning C.M."/>
            <person name="Nierman W.C."/>
            <person name="Bovenberg R.A.L."/>
            <person name="Breitling R."/>
            <person name="Takano E."/>
        </authorList>
    </citation>
    <scope>NUCLEOTIDE SEQUENCE [LARGE SCALE GENOMIC DNA]</scope>
    <source>
        <strain evidence="3">ATCC 27064 / DSM 738 / JCM 4710 / NBRC 13307 / NCIMB 12785 / NRRL 3585 / VKM Ac-602</strain>
        <plasmid evidence="2">pSCL4</plasmid>
    </source>
</reference>
<feature type="region of interest" description="Disordered" evidence="1">
    <location>
        <begin position="30"/>
        <end position="56"/>
    </location>
</feature>
<organism evidence="2 3">
    <name type="scientific">Streptomyces clavuligerus</name>
    <dbReference type="NCBI Taxonomy" id="1901"/>
    <lineage>
        <taxon>Bacteria</taxon>
        <taxon>Bacillati</taxon>
        <taxon>Actinomycetota</taxon>
        <taxon>Actinomycetes</taxon>
        <taxon>Kitasatosporales</taxon>
        <taxon>Streptomycetaceae</taxon>
        <taxon>Streptomyces</taxon>
    </lineage>
</organism>
<keyword evidence="3" id="KW-1185">Reference proteome</keyword>
<dbReference type="AlphaFoldDB" id="B5GUG8"/>
<keyword evidence="2" id="KW-0614">Plasmid</keyword>
<protein>
    <submittedName>
        <fullName evidence="2">Uncharacterized protein</fullName>
    </submittedName>
</protein>